<comment type="similarity">
    <text evidence="1">Belongs to the GPN-loop GTPase family.</text>
</comment>
<dbReference type="InterPro" id="IPR004130">
    <property type="entry name" value="Gpn"/>
</dbReference>
<evidence type="ECO:0000256" key="1">
    <source>
        <dbReference type="ARBA" id="ARBA00005290"/>
    </source>
</evidence>
<dbReference type="RefSeq" id="WP_154078142.1">
    <property type="nucleotide sequence ID" value="NZ_CP045929.1"/>
</dbReference>
<dbReference type="CDD" id="cd00882">
    <property type="entry name" value="Ras_like_GTPase"/>
    <property type="match status" value="1"/>
</dbReference>
<name>A0A5Q3QAH8_9PSEU</name>
<keyword evidence="5" id="KW-0067">ATP-binding</keyword>
<evidence type="ECO:0000256" key="2">
    <source>
        <dbReference type="ARBA" id="ARBA00022741"/>
    </source>
</evidence>
<dbReference type="PANTHER" id="PTHR42708">
    <property type="entry name" value="ATP/GTP-BINDING PROTEIN-RELATED"/>
    <property type="match status" value="1"/>
</dbReference>
<keyword evidence="2" id="KW-0547">Nucleotide-binding</keyword>
<dbReference type="PANTHER" id="PTHR42708:SF1">
    <property type="entry name" value="GLIDING MOTILITY PROTEIN MGLA"/>
    <property type="match status" value="1"/>
</dbReference>
<dbReference type="InterPro" id="IPR052705">
    <property type="entry name" value="Gliding_Motility_GTPase"/>
</dbReference>
<dbReference type="Pfam" id="PF03029">
    <property type="entry name" value="ATP_bind_1"/>
    <property type="match status" value="1"/>
</dbReference>
<dbReference type="AlphaFoldDB" id="A0A5Q3QAH8"/>
<keyword evidence="6" id="KW-1185">Reference proteome</keyword>
<evidence type="ECO:0000256" key="4">
    <source>
        <dbReference type="ARBA" id="ARBA00023134"/>
    </source>
</evidence>
<protein>
    <submittedName>
        <fullName evidence="5">ATP-binding protein</fullName>
    </submittedName>
</protein>
<organism evidence="5 6">
    <name type="scientific">Allosaccharopolyspora coralli</name>
    <dbReference type="NCBI Taxonomy" id="2665642"/>
    <lineage>
        <taxon>Bacteria</taxon>
        <taxon>Bacillati</taxon>
        <taxon>Actinomycetota</taxon>
        <taxon>Actinomycetes</taxon>
        <taxon>Pseudonocardiales</taxon>
        <taxon>Pseudonocardiaceae</taxon>
        <taxon>Allosaccharopolyspora</taxon>
    </lineage>
</organism>
<dbReference type="KEGG" id="sace:GIY23_20440"/>
<keyword evidence="4" id="KW-0342">GTP-binding</keyword>
<dbReference type="GO" id="GO:0016787">
    <property type="term" value="F:hydrolase activity"/>
    <property type="evidence" value="ECO:0007669"/>
    <property type="project" value="UniProtKB-KW"/>
</dbReference>
<dbReference type="InterPro" id="IPR027417">
    <property type="entry name" value="P-loop_NTPase"/>
</dbReference>
<dbReference type="Gene3D" id="3.40.50.300">
    <property type="entry name" value="P-loop containing nucleotide triphosphate hydrolases"/>
    <property type="match status" value="1"/>
</dbReference>
<dbReference type="SUPFAM" id="SSF52540">
    <property type="entry name" value="P-loop containing nucleoside triphosphate hydrolases"/>
    <property type="match status" value="1"/>
</dbReference>
<dbReference type="GO" id="GO:0005524">
    <property type="term" value="F:ATP binding"/>
    <property type="evidence" value="ECO:0007669"/>
    <property type="project" value="UniProtKB-KW"/>
</dbReference>
<dbReference type="GO" id="GO:0005525">
    <property type="term" value="F:GTP binding"/>
    <property type="evidence" value="ECO:0007669"/>
    <property type="project" value="UniProtKB-KW"/>
</dbReference>
<proteinExistence type="inferred from homology"/>
<reference evidence="6" key="1">
    <citation type="submission" date="2019-11" db="EMBL/GenBank/DDBJ databases">
        <title>The complete genome sequence of Saccharopolyspora sp. E2A.</title>
        <authorList>
            <person name="Zhang G."/>
        </authorList>
    </citation>
    <scope>NUCLEOTIDE SEQUENCE [LARGE SCALE GENOMIC DNA]</scope>
    <source>
        <strain evidence="6">E2A</strain>
    </source>
</reference>
<dbReference type="Proteomes" id="UP000371041">
    <property type="component" value="Chromosome"/>
</dbReference>
<evidence type="ECO:0000256" key="3">
    <source>
        <dbReference type="ARBA" id="ARBA00022801"/>
    </source>
</evidence>
<dbReference type="EMBL" id="CP045929">
    <property type="protein sequence ID" value="QGK71568.1"/>
    <property type="molecule type" value="Genomic_DNA"/>
</dbReference>
<keyword evidence="3" id="KW-0378">Hydrolase</keyword>
<accession>A0A5Q3QAH8</accession>
<sequence>MDSADFRGAQTQTSKTPTSSAKIVIAGGFGAGKTTFVGSVSEIVPLRTEAVMTEASTGIDDLAATPDKATTTVAMDFGRLSLDSDLILYLFGTPGQQRFWFMWDDLVRGAIGAIVLVDTRRLADSFSAVDFFEDRGLPYVIGINRFEDAVQHGVEDVRDALAVAPDVPIVQCDARDRESTKRTLITLVEYAMRFFLQSQEQQHLPGQAAG</sequence>
<evidence type="ECO:0000313" key="5">
    <source>
        <dbReference type="EMBL" id="QGK71568.1"/>
    </source>
</evidence>
<evidence type="ECO:0000313" key="6">
    <source>
        <dbReference type="Proteomes" id="UP000371041"/>
    </source>
</evidence>
<gene>
    <name evidence="5" type="ORF">GIY23_20440</name>
</gene>